<proteinExistence type="predicted"/>
<accession>A0AC34R2L1</accession>
<protein>
    <submittedName>
        <fullName evidence="2">EGF-like domain-containing protein</fullName>
    </submittedName>
</protein>
<evidence type="ECO:0000313" key="1">
    <source>
        <dbReference type="Proteomes" id="UP000887576"/>
    </source>
</evidence>
<organism evidence="1 2">
    <name type="scientific">Panagrolaimus sp. JU765</name>
    <dbReference type="NCBI Taxonomy" id="591449"/>
    <lineage>
        <taxon>Eukaryota</taxon>
        <taxon>Metazoa</taxon>
        <taxon>Ecdysozoa</taxon>
        <taxon>Nematoda</taxon>
        <taxon>Chromadorea</taxon>
        <taxon>Rhabditida</taxon>
        <taxon>Tylenchina</taxon>
        <taxon>Panagrolaimomorpha</taxon>
        <taxon>Panagrolaimoidea</taxon>
        <taxon>Panagrolaimidae</taxon>
        <taxon>Panagrolaimus</taxon>
    </lineage>
</organism>
<reference evidence="2" key="1">
    <citation type="submission" date="2022-11" db="UniProtKB">
        <authorList>
            <consortium name="WormBaseParasite"/>
        </authorList>
    </citation>
    <scope>IDENTIFICATION</scope>
</reference>
<evidence type="ECO:0000313" key="2">
    <source>
        <dbReference type="WBParaSite" id="JU765_v2.g2970.t1"/>
    </source>
</evidence>
<name>A0AC34R2L1_9BILA</name>
<sequence length="190" mass="21379">MFLSIFFVICSIFLVNCNNGFKLNNPGATLQTVETTIHCANDGVLKGSICQCKPQYSGKYCERIKNCYGYVRFTNGSCLQCQPGYEGSNCDNRICINGELASNGTCSCRAPYSGEFCDQLKTGDVYLYYNKLVFQYGPVGAFIIIPMILIRYGCSRLARKRQVRRVERSFEEQTKTDISPVAVENLLKQK</sequence>
<dbReference type="Proteomes" id="UP000887576">
    <property type="component" value="Unplaced"/>
</dbReference>
<dbReference type="WBParaSite" id="JU765_v2.g2970.t1">
    <property type="protein sequence ID" value="JU765_v2.g2970.t1"/>
    <property type="gene ID" value="JU765_v2.g2970"/>
</dbReference>